<evidence type="ECO:0000313" key="3">
    <source>
        <dbReference type="Proteomes" id="UP000271469"/>
    </source>
</evidence>
<dbReference type="GO" id="GO:0004658">
    <property type="term" value="F:propionyl-CoA carboxylase activity"/>
    <property type="evidence" value="ECO:0007669"/>
    <property type="project" value="InterPro"/>
</dbReference>
<reference evidence="2 3" key="1">
    <citation type="submission" date="2018-11" db="EMBL/GenBank/DDBJ databases">
        <title>Gordonia insulae sp. nov., isolated from an island soil.</title>
        <authorList>
            <person name="Kim Y.S."/>
            <person name="Kim S.B."/>
        </authorList>
    </citation>
    <scope>NUCLEOTIDE SEQUENCE [LARGE SCALE GENOMIC DNA]</scope>
    <source>
        <strain evidence="2 3">MMS17-SY073</strain>
    </source>
</reference>
<dbReference type="EMBL" id="CP033972">
    <property type="protein sequence ID" value="AZG44836.1"/>
    <property type="molecule type" value="Genomic_DNA"/>
</dbReference>
<sequence>MSENATDAAPAAPFLRIVRGNPSDDDVAVLVSLVAAASGSSDGGHTETGPRDDWGRAEDRLRPVWGAPTSFTNLRW</sequence>
<feature type="compositionally biased region" description="Basic and acidic residues" evidence="1">
    <location>
        <begin position="44"/>
        <end position="61"/>
    </location>
</feature>
<dbReference type="GO" id="GO:0003989">
    <property type="term" value="F:acetyl-CoA carboxylase activity"/>
    <property type="evidence" value="ECO:0007669"/>
    <property type="project" value="InterPro"/>
</dbReference>
<dbReference type="Proteomes" id="UP000271469">
    <property type="component" value="Chromosome"/>
</dbReference>
<organism evidence="2 3">
    <name type="scientific">Gordonia insulae</name>
    <dbReference type="NCBI Taxonomy" id="2420509"/>
    <lineage>
        <taxon>Bacteria</taxon>
        <taxon>Bacillati</taxon>
        <taxon>Actinomycetota</taxon>
        <taxon>Actinomycetes</taxon>
        <taxon>Mycobacteriales</taxon>
        <taxon>Gordoniaceae</taxon>
        <taxon>Gordonia</taxon>
    </lineage>
</organism>
<dbReference type="KEGG" id="gom:D7316_01427"/>
<proteinExistence type="predicted"/>
<evidence type="ECO:0000313" key="2">
    <source>
        <dbReference type="EMBL" id="AZG44836.1"/>
    </source>
</evidence>
<keyword evidence="3" id="KW-1185">Reference proteome</keyword>
<dbReference type="AlphaFoldDB" id="A0A3G8JIB7"/>
<dbReference type="InterPro" id="IPR032716">
    <property type="entry name" value="ACC_epsilon"/>
</dbReference>
<dbReference type="Pfam" id="PF13822">
    <property type="entry name" value="ACC_epsilon"/>
    <property type="match status" value="1"/>
</dbReference>
<dbReference type="RefSeq" id="WP_124707638.1">
    <property type="nucleotide sequence ID" value="NZ_CP033972.1"/>
</dbReference>
<dbReference type="OrthoDB" id="4377572at2"/>
<name>A0A3G8JIB7_9ACTN</name>
<gene>
    <name evidence="2" type="ORF">D7316_01427</name>
</gene>
<accession>A0A3G8JIB7</accession>
<protein>
    <recommendedName>
        <fullName evidence="4">Acyl-CoA carboxylase subunit epsilon</fullName>
    </recommendedName>
</protein>
<evidence type="ECO:0008006" key="4">
    <source>
        <dbReference type="Google" id="ProtNLM"/>
    </source>
</evidence>
<feature type="region of interest" description="Disordered" evidence="1">
    <location>
        <begin position="37"/>
        <end position="61"/>
    </location>
</feature>
<evidence type="ECO:0000256" key="1">
    <source>
        <dbReference type="SAM" id="MobiDB-lite"/>
    </source>
</evidence>